<dbReference type="EMBL" id="QZWG01000017">
    <property type="protein sequence ID" value="RZB57581.1"/>
    <property type="molecule type" value="Genomic_DNA"/>
</dbReference>
<gene>
    <name evidence="3" type="ORF">D0Y65_046316</name>
</gene>
<protein>
    <submittedName>
        <fullName evidence="3">Uncharacterized protein</fullName>
    </submittedName>
</protein>
<evidence type="ECO:0000313" key="3">
    <source>
        <dbReference type="EMBL" id="RZB57582.1"/>
    </source>
</evidence>
<dbReference type="EMBL" id="QZWG01000017">
    <property type="protein sequence ID" value="RZB57582.1"/>
    <property type="molecule type" value="Genomic_DNA"/>
</dbReference>
<dbReference type="Proteomes" id="UP000289340">
    <property type="component" value="Chromosome 17"/>
</dbReference>
<sequence length="136" mass="15373">MGKPDNDDTDCGIRSRKQSGNNNMKKGLLQSEAFKGMFRCSCKWILYLFPSLVVLIQVSIRSCSFYVSVSLLSSSFLSEGRDGWDLAFVCANLLAHGKNTSFYFPCSVVFLCTTFPTCTIISWFHVKFLKGFLDYQ</sequence>
<comment type="caution">
    <text evidence="3">The sequence shown here is derived from an EMBL/GenBank/DDBJ whole genome shotgun (WGS) entry which is preliminary data.</text>
</comment>
<reference evidence="3 4" key="1">
    <citation type="submission" date="2018-09" db="EMBL/GenBank/DDBJ databases">
        <title>A high-quality reference genome of wild soybean provides a powerful tool to mine soybean genomes.</title>
        <authorList>
            <person name="Xie M."/>
            <person name="Chung C.Y.L."/>
            <person name="Li M.-W."/>
            <person name="Wong F.-L."/>
            <person name="Chan T.-F."/>
            <person name="Lam H.-M."/>
        </authorList>
    </citation>
    <scope>NUCLEOTIDE SEQUENCE [LARGE SCALE GENOMIC DNA]</scope>
    <source>
        <strain evidence="4">cv. W05</strain>
        <tissue evidence="3">Hypocotyl of etiolated seedlings</tissue>
    </source>
</reference>
<proteinExistence type="predicted"/>
<keyword evidence="2" id="KW-0472">Membrane</keyword>
<keyword evidence="4" id="KW-1185">Reference proteome</keyword>
<keyword evidence="2" id="KW-1133">Transmembrane helix</keyword>
<feature type="transmembrane region" description="Helical" evidence="2">
    <location>
        <begin position="44"/>
        <end position="67"/>
    </location>
</feature>
<evidence type="ECO:0000256" key="1">
    <source>
        <dbReference type="SAM" id="MobiDB-lite"/>
    </source>
</evidence>
<organism evidence="3 4">
    <name type="scientific">Glycine soja</name>
    <name type="common">Wild soybean</name>
    <dbReference type="NCBI Taxonomy" id="3848"/>
    <lineage>
        <taxon>Eukaryota</taxon>
        <taxon>Viridiplantae</taxon>
        <taxon>Streptophyta</taxon>
        <taxon>Embryophyta</taxon>
        <taxon>Tracheophyta</taxon>
        <taxon>Spermatophyta</taxon>
        <taxon>Magnoliopsida</taxon>
        <taxon>eudicotyledons</taxon>
        <taxon>Gunneridae</taxon>
        <taxon>Pentapetalae</taxon>
        <taxon>rosids</taxon>
        <taxon>fabids</taxon>
        <taxon>Fabales</taxon>
        <taxon>Fabaceae</taxon>
        <taxon>Papilionoideae</taxon>
        <taxon>50 kb inversion clade</taxon>
        <taxon>NPAAA clade</taxon>
        <taxon>indigoferoid/millettioid clade</taxon>
        <taxon>Phaseoleae</taxon>
        <taxon>Glycine</taxon>
        <taxon>Glycine subgen. Soja</taxon>
    </lineage>
</organism>
<accession>A0A445G8Q9</accession>
<evidence type="ECO:0000313" key="4">
    <source>
        <dbReference type="Proteomes" id="UP000289340"/>
    </source>
</evidence>
<feature type="transmembrane region" description="Helical" evidence="2">
    <location>
        <begin position="102"/>
        <end position="126"/>
    </location>
</feature>
<feature type="region of interest" description="Disordered" evidence="1">
    <location>
        <begin position="1"/>
        <end position="24"/>
    </location>
</feature>
<dbReference type="AlphaFoldDB" id="A0A445G8Q9"/>
<keyword evidence="2" id="KW-0812">Transmembrane</keyword>
<evidence type="ECO:0000256" key="2">
    <source>
        <dbReference type="SAM" id="Phobius"/>
    </source>
</evidence>
<name>A0A445G8Q9_GLYSO</name>